<evidence type="ECO:0000313" key="3">
    <source>
        <dbReference type="Proteomes" id="UP000001947"/>
    </source>
</evidence>
<evidence type="ECO:0000313" key="2">
    <source>
        <dbReference type="EMBL" id="ABD81780.1"/>
    </source>
</evidence>
<proteinExistence type="predicted"/>
<dbReference type="EMBL" id="CP000282">
    <property type="protein sequence ID" value="ABD81780.1"/>
    <property type="molecule type" value="Genomic_DNA"/>
</dbReference>
<dbReference type="KEGG" id="sde:Sde_2520"/>
<dbReference type="GeneID" id="98614178"/>
<dbReference type="HOGENOM" id="CLU_076036_0_0_6"/>
<feature type="domain" description="Choice-of-anchor A" evidence="1">
    <location>
        <begin position="25"/>
        <end position="269"/>
    </location>
</feature>
<dbReference type="AlphaFoldDB" id="Q21HP9"/>
<reference evidence="2 3" key="1">
    <citation type="journal article" date="2008" name="PLoS Genet.">
        <title>Complete genome sequence of the complex carbohydrate-degrading marine bacterium, Saccharophagus degradans strain 2-40 T.</title>
        <authorList>
            <person name="Weiner R.M."/>
            <person name="Taylor L.E.II."/>
            <person name="Henrissat B."/>
            <person name="Hauser L."/>
            <person name="Land M."/>
            <person name="Coutinho P.M."/>
            <person name="Rancurel C."/>
            <person name="Saunders E.H."/>
            <person name="Longmire A.G."/>
            <person name="Zhang H."/>
            <person name="Bayer E.A."/>
            <person name="Gilbert H.J."/>
            <person name="Larimer F."/>
            <person name="Zhulin I.B."/>
            <person name="Ekborg N.A."/>
            <person name="Lamed R."/>
            <person name="Richardson P.M."/>
            <person name="Borovok I."/>
            <person name="Hutcheson S."/>
        </authorList>
    </citation>
    <scope>NUCLEOTIDE SEQUENCE [LARGE SCALE GENOMIC DNA]</scope>
    <source>
        <strain evidence="3">2-40 / ATCC 43961 / DSM 17024</strain>
    </source>
</reference>
<dbReference type="eggNOG" id="COG1572">
    <property type="taxonomic scope" value="Bacteria"/>
</dbReference>
<sequence length="306" mass="31854">MFSRILTKATAGFVGLVLSATVFASPLSEYNLILLEDYNFQGGDVEGRTFIGGDLNAAGMGADFASRVPTLNIVDSVNVVGDVTAANINVQHGNFVHGGNLNANVNLNGAGSVIHNPSLSISSIADELFAQSLTYSGLAANGTFNNVPNNSSFDYLGTDPLAVFSVDAADVFAQNNSLRLNSGNAETVVINVAGTDITVNGGVNLVDGFRQSDIGFGNIIWNFFEAETINFGNLAMAGSVLAPFADITGGAVFEGSVAAESYTGGREFHRFLFNTPNVSVPEPGPLSLLMLGIGFIALSRARAKQA</sequence>
<dbReference type="InterPro" id="IPR026588">
    <property type="entry name" value="Choice_anch_A"/>
</dbReference>
<dbReference type="RefSeq" id="WP_011468997.1">
    <property type="nucleotide sequence ID" value="NC_007912.1"/>
</dbReference>
<organism evidence="2 3">
    <name type="scientific">Saccharophagus degradans (strain 2-40 / ATCC 43961 / DSM 17024)</name>
    <dbReference type="NCBI Taxonomy" id="203122"/>
    <lineage>
        <taxon>Bacteria</taxon>
        <taxon>Pseudomonadati</taxon>
        <taxon>Pseudomonadota</taxon>
        <taxon>Gammaproteobacteria</taxon>
        <taxon>Cellvibrionales</taxon>
        <taxon>Cellvibrionaceae</taxon>
        <taxon>Saccharophagus</taxon>
    </lineage>
</organism>
<dbReference type="Pfam" id="PF20597">
    <property type="entry name" value="pAdhesive_15"/>
    <property type="match status" value="1"/>
</dbReference>
<keyword evidence="3" id="KW-1185">Reference proteome</keyword>
<accession>Q21HP9</accession>
<dbReference type="OrthoDB" id="8775303at2"/>
<evidence type="ECO:0000259" key="1">
    <source>
        <dbReference type="Pfam" id="PF20597"/>
    </source>
</evidence>
<dbReference type="InterPro" id="IPR013424">
    <property type="entry name" value="Ice-binding_C"/>
</dbReference>
<protein>
    <recommendedName>
        <fullName evidence="1">Choice-of-anchor A domain-containing protein</fullName>
    </recommendedName>
</protein>
<dbReference type="NCBIfam" id="TIGR02595">
    <property type="entry name" value="PEP_CTERM"/>
    <property type="match status" value="1"/>
</dbReference>
<dbReference type="NCBIfam" id="TIGR04215">
    <property type="entry name" value="choice_anch_A"/>
    <property type="match status" value="1"/>
</dbReference>
<name>Q21HP9_SACD2</name>
<gene>
    <name evidence="2" type="ordered locus">Sde_2520</name>
</gene>
<dbReference type="Proteomes" id="UP000001947">
    <property type="component" value="Chromosome"/>
</dbReference>
<dbReference type="STRING" id="203122.Sde_2520"/>